<dbReference type="STRING" id="1075402.AN216_22585"/>
<dbReference type="Pfam" id="PF05721">
    <property type="entry name" value="PhyH"/>
    <property type="match status" value="1"/>
</dbReference>
<dbReference type="Gene3D" id="2.60.120.620">
    <property type="entry name" value="q2cbj1_9rhob like domain"/>
    <property type="match status" value="1"/>
</dbReference>
<organism evidence="1 2">
    <name type="scientific">Streptomyces oceani</name>
    <dbReference type="NCBI Taxonomy" id="1075402"/>
    <lineage>
        <taxon>Bacteria</taxon>
        <taxon>Bacillati</taxon>
        <taxon>Actinomycetota</taxon>
        <taxon>Actinomycetes</taxon>
        <taxon>Kitasatosporales</taxon>
        <taxon>Streptomycetaceae</taxon>
        <taxon>Streptomyces</taxon>
    </lineage>
</organism>
<dbReference type="InterPro" id="IPR008775">
    <property type="entry name" value="Phytyl_CoA_dOase-like"/>
</dbReference>
<dbReference type="Proteomes" id="UP000176101">
    <property type="component" value="Unassembled WGS sequence"/>
</dbReference>
<protein>
    <submittedName>
        <fullName evidence="1">Phytanoyl-CoA dioxygenase</fullName>
    </submittedName>
</protein>
<dbReference type="RefSeq" id="WP_070198554.1">
    <property type="nucleotide sequence ID" value="NZ_LJGU01000148.1"/>
</dbReference>
<dbReference type="AlphaFoldDB" id="A0A1E7JWZ5"/>
<proteinExistence type="predicted"/>
<comment type="caution">
    <text evidence="1">The sequence shown here is derived from an EMBL/GenBank/DDBJ whole genome shotgun (WGS) entry which is preliminary data.</text>
</comment>
<accession>A0A1E7JWZ5</accession>
<reference evidence="1 2" key="1">
    <citation type="journal article" date="2016" name="Front. Microbiol.">
        <title>Comparative Genomics Analysis of Streptomyces Species Reveals Their Adaptation to the Marine Environment and Their Diversity at the Genomic Level.</title>
        <authorList>
            <person name="Tian X."/>
            <person name="Zhang Z."/>
            <person name="Yang T."/>
            <person name="Chen M."/>
            <person name="Li J."/>
            <person name="Chen F."/>
            <person name="Yang J."/>
            <person name="Li W."/>
            <person name="Zhang B."/>
            <person name="Zhang Z."/>
            <person name="Wu J."/>
            <person name="Zhang C."/>
            <person name="Long L."/>
            <person name="Xiao J."/>
        </authorList>
    </citation>
    <scope>NUCLEOTIDE SEQUENCE [LARGE SCALE GENOMIC DNA]</scope>
    <source>
        <strain evidence="1 2">SCSIO 02100</strain>
    </source>
</reference>
<evidence type="ECO:0000313" key="2">
    <source>
        <dbReference type="Proteomes" id="UP000176101"/>
    </source>
</evidence>
<keyword evidence="1" id="KW-0560">Oxidoreductase</keyword>
<dbReference type="PATRIC" id="fig|1075402.3.peg.724"/>
<keyword evidence="1" id="KW-0223">Dioxygenase</keyword>
<dbReference type="GO" id="GO:0016706">
    <property type="term" value="F:2-oxoglutarate-dependent dioxygenase activity"/>
    <property type="evidence" value="ECO:0007669"/>
    <property type="project" value="UniProtKB-ARBA"/>
</dbReference>
<gene>
    <name evidence="1" type="ORF">AN216_22585</name>
</gene>
<name>A0A1E7JWZ5_9ACTN</name>
<sequence>MPSTPQRTLTDAQVRGFVEDGFVRLPAAFPRSVAQDCTAALWRMSGLDPDDPSTWTQPVVRIEGSAEEPFRQATNTPALLGAFDQIVGAGRWVPRGGLGTFPLRFPYPDDPGDAGWHVDASYAQDDDAWPWLNLRSRGRALLMLFLFTDVGPEEAPTRIKAGSHLDVPPFLAEAGERGRNMLELCQAMDAAGRLDAAERPTVYATGQAGDVYLCHPFLIHGAQPHHGSAPRFIAQPPLEPVGELELERADGAYTPVEEAVRRGLGWAAGTA</sequence>
<dbReference type="SUPFAM" id="SSF51197">
    <property type="entry name" value="Clavaminate synthase-like"/>
    <property type="match status" value="1"/>
</dbReference>
<evidence type="ECO:0000313" key="1">
    <source>
        <dbReference type="EMBL" id="OEU96160.1"/>
    </source>
</evidence>
<keyword evidence="2" id="KW-1185">Reference proteome</keyword>
<dbReference type="EMBL" id="LJGU01000148">
    <property type="protein sequence ID" value="OEU96160.1"/>
    <property type="molecule type" value="Genomic_DNA"/>
</dbReference>
<dbReference type="OrthoDB" id="9798771at2"/>